<gene>
    <name evidence="1" type="ORF">CEJ86_09800</name>
</gene>
<dbReference type="Proteomes" id="UP000231987">
    <property type="component" value="Unassembled WGS sequence"/>
</dbReference>
<dbReference type="AlphaFoldDB" id="A0A2J0Z626"/>
<dbReference type="Pfam" id="PF06169">
    <property type="entry name" value="DUF982"/>
    <property type="match status" value="1"/>
</dbReference>
<dbReference type="RefSeq" id="WP_013850416.1">
    <property type="nucleotide sequence ID" value="NZ_BJNJ01000127.1"/>
</dbReference>
<accession>A0A2J0Z626</accession>
<proteinExistence type="predicted"/>
<comment type="caution">
    <text evidence="1">The sequence shown here is derived from an EMBL/GenBank/DDBJ whole genome shotgun (WGS) entry which is preliminary data.</text>
</comment>
<dbReference type="InterPro" id="IPR010385">
    <property type="entry name" value="DUF982"/>
</dbReference>
<sequence>MDPGPWNECVPVRMPDDPQIHMVSNTRQAVELLTKRWPVSHGQAYQAAIDICMAVLERESPAYVARAAFVAAAKEAQVNIVS</sequence>
<organism evidence="1 2">
    <name type="scientific">Rhizobium meliloti</name>
    <name type="common">Ensifer meliloti</name>
    <name type="synonym">Sinorhizobium meliloti</name>
    <dbReference type="NCBI Taxonomy" id="382"/>
    <lineage>
        <taxon>Bacteria</taxon>
        <taxon>Pseudomonadati</taxon>
        <taxon>Pseudomonadota</taxon>
        <taxon>Alphaproteobacteria</taxon>
        <taxon>Hyphomicrobiales</taxon>
        <taxon>Rhizobiaceae</taxon>
        <taxon>Sinorhizobium/Ensifer group</taxon>
        <taxon>Sinorhizobium</taxon>
    </lineage>
</organism>
<name>A0A2J0Z626_RHIML</name>
<dbReference type="OMA" id="RMPDNSK"/>
<dbReference type="Gene3D" id="6.10.250.730">
    <property type="match status" value="1"/>
</dbReference>
<evidence type="ECO:0000313" key="1">
    <source>
        <dbReference type="EMBL" id="PJR15971.1"/>
    </source>
</evidence>
<dbReference type="EMBL" id="NJGD01000003">
    <property type="protein sequence ID" value="PJR15971.1"/>
    <property type="molecule type" value="Genomic_DNA"/>
</dbReference>
<evidence type="ECO:0000313" key="2">
    <source>
        <dbReference type="Proteomes" id="UP000231987"/>
    </source>
</evidence>
<protein>
    <submittedName>
        <fullName evidence="1">DUF982 domain-containing protein</fullName>
    </submittedName>
</protein>
<reference evidence="1 2" key="1">
    <citation type="submission" date="2017-06" db="EMBL/GenBank/DDBJ databases">
        <title>Ensifer strains isolated from leguminous trees and herbs display diverse denitrification phenotypes with some acting as strong N2O sinks.</title>
        <authorList>
            <person name="Woliy K."/>
            <person name="Mania D."/>
            <person name="Bakken L.R."/>
            <person name="Frostegard A."/>
        </authorList>
    </citation>
    <scope>NUCLEOTIDE SEQUENCE [LARGE SCALE GENOMIC DNA]</scope>
    <source>
        <strain evidence="1 2">AC50a</strain>
    </source>
</reference>